<dbReference type="EMBL" id="LGAV01000003">
    <property type="protein sequence ID" value="KOS14992.1"/>
    <property type="molecule type" value="Genomic_DNA"/>
</dbReference>
<dbReference type="GO" id="GO:0003723">
    <property type="term" value="F:RNA binding"/>
    <property type="evidence" value="ECO:0007669"/>
    <property type="project" value="InterPro"/>
</dbReference>
<keyword evidence="2" id="KW-1017">Isopeptide bond</keyword>
<dbReference type="STRING" id="77020.A0A0M9VPZ7"/>
<comment type="caution">
    <text evidence="12">The sequence shown here is derived from an EMBL/GenBank/DDBJ whole genome shotgun (WGS) entry which is preliminary data.</text>
</comment>
<protein>
    <recommendedName>
        <fullName evidence="10">Ribosomal L1 domain-containing protein 1</fullName>
    </recommendedName>
</protein>
<feature type="compositionally biased region" description="Basic residues" evidence="11">
    <location>
        <begin position="344"/>
        <end position="353"/>
    </location>
</feature>
<keyword evidence="6" id="KW-0175">Coiled coil</keyword>
<evidence type="ECO:0000313" key="13">
    <source>
        <dbReference type="Proteomes" id="UP000037751"/>
    </source>
</evidence>
<dbReference type="InterPro" id="IPR050257">
    <property type="entry name" value="eL8/uL1-like"/>
</dbReference>
<evidence type="ECO:0000256" key="3">
    <source>
        <dbReference type="ARBA" id="ARBA00022553"/>
    </source>
</evidence>
<keyword evidence="5" id="KW-0007">Acetylation</keyword>
<feature type="region of interest" description="Disordered" evidence="11">
    <location>
        <begin position="1"/>
        <end position="43"/>
    </location>
</feature>
<dbReference type="Gene3D" id="3.40.50.790">
    <property type="match status" value="1"/>
</dbReference>
<dbReference type="PANTHER" id="PTHR23105">
    <property type="entry name" value="RIBOSOMAL PROTEIN L7AE FAMILY MEMBER"/>
    <property type="match status" value="1"/>
</dbReference>
<dbReference type="InterPro" id="IPR023674">
    <property type="entry name" value="Ribosomal_uL1-like"/>
</dbReference>
<feature type="compositionally biased region" description="Acidic residues" evidence="11">
    <location>
        <begin position="314"/>
        <end position="331"/>
    </location>
</feature>
<comment type="similarity">
    <text evidence="9">Belongs to the universal ribosomal protein uL1 family. Highly divergent.</text>
</comment>
<accession>A0A0M9VPZ7</accession>
<proteinExistence type="inferred from homology"/>
<dbReference type="InterPro" id="IPR016095">
    <property type="entry name" value="Ribosomal_uL1_3-a/b-sand"/>
</dbReference>
<dbReference type="Pfam" id="PF00687">
    <property type="entry name" value="Ribosomal_L1"/>
    <property type="match status" value="1"/>
</dbReference>
<dbReference type="GO" id="GO:0005840">
    <property type="term" value="C:ribosome"/>
    <property type="evidence" value="ECO:0007669"/>
    <property type="project" value="UniProtKB-KW"/>
</dbReference>
<evidence type="ECO:0000256" key="8">
    <source>
        <dbReference type="ARBA" id="ARBA00054167"/>
    </source>
</evidence>
<sequence>MPPVQKQSAAPTRSSLKSGMSKDNTKTKAKAKTASAAAAPTTKPKTVTMISGKVDAAQVLKACKALAAYTEKRLTAKTYELPLGGANSLGASKDADNTVWMQITVKKLDTQRKVKPARIPLAHPLLDEDASVCLLTKDPQREYKDLLMEKNITSVNRVVGVEKLKGKFRPFDARRELVREHDLFLADERIVPMLPKLCGSVFYKDRKFPIPVDLVNKKRLPEAIERAIASTYYMQNKGSCSSIKIGFLHRHTPQELVENFAQALPAVVAKIPGKWSNVQNIELKTGKSAALPVWNCRLGEGDDDDLRWAPVEATADDEEDDGDDHEEEEEVVPVPKRKAETATKKTKRVRAAK</sequence>
<dbReference type="RefSeq" id="XP_017992624.1">
    <property type="nucleotide sequence ID" value="XM_018135581.1"/>
</dbReference>
<dbReference type="CDD" id="cd00403">
    <property type="entry name" value="Ribosomal_L1"/>
    <property type="match status" value="1"/>
</dbReference>
<evidence type="ECO:0000256" key="9">
    <source>
        <dbReference type="ARBA" id="ARBA00061550"/>
    </source>
</evidence>
<evidence type="ECO:0000256" key="7">
    <source>
        <dbReference type="ARBA" id="ARBA00023242"/>
    </source>
</evidence>
<organism evidence="12 13">
    <name type="scientific">Malassezia pachydermatis</name>
    <dbReference type="NCBI Taxonomy" id="77020"/>
    <lineage>
        <taxon>Eukaryota</taxon>
        <taxon>Fungi</taxon>
        <taxon>Dikarya</taxon>
        <taxon>Basidiomycota</taxon>
        <taxon>Ustilaginomycotina</taxon>
        <taxon>Malasseziomycetes</taxon>
        <taxon>Malasseziales</taxon>
        <taxon>Malasseziaceae</taxon>
        <taxon>Malassezia</taxon>
    </lineage>
</organism>
<comment type="subcellular location">
    <subcellularLocation>
        <location evidence="1">Nucleus</location>
        <location evidence="1">Nucleolus</location>
    </subcellularLocation>
</comment>
<name>A0A0M9VPZ7_9BASI</name>
<feature type="compositionally biased region" description="Polar residues" evidence="11">
    <location>
        <begin position="1"/>
        <end position="22"/>
    </location>
</feature>
<evidence type="ECO:0000256" key="11">
    <source>
        <dbReference type="SAM" id="MobiDB-lite"/>
    </source>
</evidence>
<gene>
    <name evidence="12" type="ORF">Malapachy_1070</name>
</gene>
<keyword evidence="13" id="KW-1185">Reference proteome</keyword>
<dbReference type="VEuPathDB" id="FungiDB:Malapachy_1070"/>
<dbReference type="InterPro" id="IPR028364">
    <property type="entry name" value="Ribosomal_uL1/biogenesis"/>
</dbReference>
<evidence type="ECO:0000256" key="5">
    <source>
        <dbReference type="ARBA" id="ARBA00022990"/>
    </source>
</evidence>
<keyword evidence="12" id="KW-0687">Ribonucleoprotein</keyword>
<evidence type="ECO:0000256" key="10">
    <source>
        <dbReference type="ARBA" id="ARBA00070787"/>
    </source>
</evidence>
<dbReference type="Proteomes" id="UP000037751">
    <property type="component" value="Unassembled WGS sequence"/>
</dbReference>
<dbReference type="GO" id="GO:0005730">
    <property type="term" value="C:nucleolus"/>
    <property type="evidence" value="ECO:0007669"/>
    <property type="project" value="UniProtKB-SubCell"/>
</dbReference>
<evidence type="ECO:0000256" key="6">
    <source>
        <dbReference type="ARBA" id="ARBA00023054"/>
    </source>
</evidence>
<feature type="region of interest" description="Disordered" evidence="11">
    <location>
        <begin position="305"/>
        <end position="353"/>
    </location>
</feature>
<evidence type="ECO:0000313" key="12">
    <source>
        <dbReference type="EMBL" id="KOS14992.1"/>
    </source>
</evidence>
<feature type="compositionally biased region" description="Low complexity" evidence="11">
    <location>
        <begin position="32"/>
        <end position="43"/>
    </location>
</feature>
<comment type="function">
    <text evidence="8">Regulates cellular senescence through inhibition of PTEN translation. Acts as a pro-apoptotic regulator in response to DNA damage.</text>
</comment>
<evidence type="ECO:0000256" key="4">
    <source>
        <dbReference type="ARBA" id="ARBA00022843"/>
    </source>
</evidence>
<dbReference type="Gene3D" id="3.30.190.20">
    <property type="match status" value="1"/>
</dbReference>
<keyword evidence="12" id="KW-0689">Ribosomal protein</keyword>
<dbReference type="OrthoDB" id="10251727at2759"/>
<reference evidence="12 13" key="1">
    <citation type="submission" date="2015-07" db="EMBL/GenBank/DDBJ databases">
        <title>Draft Genome Sequence of Malassezia furfur CBS1878 and Malassezia pachydermatis CBS1879.</title>
        <authorList>
            <person name="Triana S."/>
            <person name="Ohm R."/>
            <person name="Gonzalez A."/>
            <person name="DeCock H."/>
            <person name="Restrepo S."/>
            <person name="Celis A."/>
        </authorList>
    </citation>
    <scope>NUCLEOTIDE SEQUENCE [LARGE SCALE GENOMIC DNA]</scope>
    <source>
        <strain evidence="12 13">CBS 1879</strain>
    </source>
</reference>
<dbReference type="AlphaFoldDB" id="A0A0M9VPZ7"/>
<dbReference type="GeneID" id="28727456"/>
<dbReference type="SUPFAM" id="SSF56808">
    <property type="entry name" value="Ribosomal protein L1"/>
    <property type="match status" value="1"/>
</dbReference>
<evidence type="ECO:0000256" key="1">
    <source>
        <dbReference type="ARBA" id="ARBA00004604"/>
    </source>
</evidence>
<keyword evidence="4" id="KW-0832">Ubl conjugation</keyword>
<keyword evidence="3" id="KW-0597">Phosphoprotein</keyword>
<dbReference type="FunFam" id="3.40.50.790:FF:000004">
    <property type="entry name" value="Ribosomal L1 domain-containing 1-like 1"/>
    <property type="match status" value="1"/>
</dbReference>
<keyword evidence="7" id="KW-0539">Nucleus</keyword>
<evidence type="ECO:0000256" key="2">
    <source>
        <dbReference type="ARBA" id="ARBA00022499"/>
    </source>
</evidence>